<feature type="short sequence motif" description="DGA/G" evidence="4">
    <location>
        <begin position="210"/>
        <end position="212"/>
    </location>
</feature>
<evidence type="ECO:0000256" key="1">
    <source>
        <dbReference type="ARBA" id="ARBA00022801"/>
    </source>
</evidence>
<sequence length="769" mass="86985">MKKIILFFLFLFPVLSLCHAQTVGLVLSGGGAKGIAHIGIIQALEENNVPIDYIAGTSMGAIVGALYAMGYTPSEMMELIKSPDFVSWSTGTMEEDYIYYFKKPDPTPEFASFKISLQDSSKITPHFLPQSLINPLPMNFAFMRIFAPYTAQSAGNFNNLFVPFRAVASDVYHKRPLILKNGDLGDAVRASMSFPFVFKPIEIDSVLVYDGGIYNNFPLDVMKDDFNPDIIIGSNVASAPEKPDENNLMAQIENMVMQKTDYNLDEKDGILLDFDLKEFGLLDFPKADAIFNIGYEKAETMIDSIKSRIPREVSTDTREMQRMIFKSKTPELIFNNITVEGGNHFQQNYIKRQFLPDEKDTTFTQEDVKRSYYKLLSDSKISDLIPHAIYNEKTGYFTLDLKAKIQDNIALGLGGYVSSGNTNQIYLGAKYRTLNLYPMDIEVSGQIGRAYNAGTASARFELPSHMPMYLKVIGSYSKKKYFESEKLFYTDESPTFIANAESYAKIRLGLPFLTTGKTELTVGYGLLSDNYYQSNVVDYSQTTSDKSNYKFLMGSLRFEKNTLNSFMFPVTGSSISVIGEAAYGKEYYYASNGKTRPKQSTDKAKHSWLQMTAQSQNYFGLTPKFTLGVRGELVLSSKSFFNNYTSTIIQAPAFTPTPHSKMVFNEAFRATQYIAAGILPIWHIINKLQLRTELYGFVPFYKIKSEKNTNKPYYGKFMRSFEYIGEIALVYDLPFASISIYVNKYSYPKDNWNFGVGLGFLLYNPKFLE</sequence>
<dbReference type="Gene3D" id="3.40.1090.10">
    <property type="entry name" value="Cytosolic phospholipase A2 catalytic domain"/>
    <property type="match status" value="2"/>
</dbReference>
<evidence type="ECO:0000256" key="5">
    <source>
        <dbReference type="SAM" id="SignalP"/>
    </source>
</evidence>
<keyword evidence="1 4" id="KW-0378">Hydrolase</keyword>
<keyword evidence="2 4" id="KW-0442">Lipid degradation</keyword>
<feature type="domain" description="PNPLA" evidence="6">
    <location>
        <begin position="25"/>
        <end position="223"/>
    </location>
</feature>
<organism evidence="7 8">
    <name type="scientific">Coprobacter tertius</name>
    <dbReference type="NCBI Taxonomy" id="2944915"/>
    <lineage>
        <taxon>Bacteria</taxon>
        <taxon>Pseudomonadati</taxon>
        <taxon>Bacteroidota</taxon>
        <taxon>Bacteroidia</taxon>
        <taxon>Bacteroidales</taxon>
        <taxon>Barnesiellaceae</taxon>
        <taxon>Coprobacter</taxon>
    </lineage>
</organism>
<dbReference type="InterPro" id="IPR002641">
    <property type="entry name" value="PNPLA_dom"/>
</dbReference>
<comment type="caution">
    <text evidence="7">The sequence shown here is derived from an EMBL/GenBank/DDBJ whole genome shotgun (WGS) entry which is preliminary data.</text>
</comment>
<dbReference type="Pfam" id="PF01734">
    <property type="entry name" value="Patatin"/>
    <property type="match status" value="1"/>
</dbReference>
<dbReference type="RefSeq" id="WP_255025708.1">
    <property type="nucleotide sequence ID" value="NZ_JANDHW010000002.1"/>
</dbReference>
<dbReference type="PANTHER" id="PTHR14226:SF29">
    <property type="entry name" value="NEUROPATHY TARGET ESTERASE SWS"/>
    <property type="match status" value="1"/>
</dbReference>
<dbReference type="Gene3D" id="2.40.160.50">
    <property type="entry name" value="membrane protein fhac: a member of the omp85/tpsb transporter family"/>
    <property type="match status" value="1"/>
</dbReference>
<dbReference type="InterPro" id="IPR016035">
    <property type="entry name" value="Acyl_Trfase/lysoPLipase"/>
</dbReference>
<feature type="short sequence motif" description="GXSXG" evidence="4">
    <location>
        <begin position="56"/>
        <end position="60"/>
    </location>
</feature>
<accession>A0ABT1MEK3</accession>
<evidence type="ECO:0000259" key="6">
    <source>
        <dbReference type="PROSITE" id="PS51635"/>
    </source>
</evidence>
<gene>
    <name evidence="7" type="ORF">NMU02_02985</name>
</gene>
<feature type="signal peptide" evidence="5">
    <location>
        <begin position="1"/>
        <end position="20"/>
    </location>
</feature>
<dbReference type="CDD" id="cd07205">
    <property type="entry name" value="Pat_PNPLA6_PNPLA7_NTE1_like"/>
    <property type="match status" value="1"/>
</dbReference>
<proteinExistence type="predicted"/>
<evidence type="ECO:0000256" key="2">
    <source>
        <dbReference type="ARBA" id="ARBA00022963"/>
    </source>
</evidence>
<keyword evidence="3 4" id="KW-0443">Lipid metabolism</keyword>
<protein>
    <submittedName>
        <fullName evidence="7">Patatin-like phospholipase family protein</fullName>
    </submittedName>
</protein>
<keyword evidence="5" id="KW-0732">Signal</keyword>
<evidence type="ECO:0000313" key="8">
    <source>
        <dbReference type="Proteomes" id="UP001205603"/>
    </source>
</evidence>
<dbReference type="PANTHER" id="PTHR14226">
    <property type="entry name" value="NEUROPATHY TARGET ESTERASE/SWISS CHEESE D.MELANOGASTER"/>
    <property type="match status" value="1"/>
</dbReference>
<feature type="short sequence motif" description="GXGXXG" evidence="4">
    <location>
        <begin position="29"/>
        <end position="34"/>
    </location>
</feature>
<evidence type="ECO:0000256" key="4">
    <source>
        <dbReference type="PROSITE-ProRule" id="PRU01161"/>
    </source>
</evidence>
<dbReference type="SUPFAM" id="SSF52151">
    <property type="entry name" value="FabD/lysophospholipase-like"/>
    <property type="match status" value="1"/>
</dbReference>
<feature type="active site" description="Proton acceptor" evidence="4">
    <location>
        <position position="210"/>
    </location>
</feature>
<evidence type="ECO:0000313" key="7">
    <source>
        <dbReference type="EMBL" id="MCP9611055.1"/>
    </source>
</evidence>
<dbReference type="EMBL" id="JANDHW010000002">
    <property type="protein sequence ID" value="MCP9611055.1"/>
    <property type="molecule type" value="Genomic_DNA"/>
</dbReference>
<name>A0ABT1MEK3_9BACT</name>
<dbReference type="PROSITE" id="PS51635">
    <property type="entry name" value="PNPLA"/>
    <property type="match status" value="1"/>
</dbReference>
<evidence type="ECO:0000256" key="3">
    <source>
        <dbReference type="ARBA" id="ARBA00023098"/>
    </source>
</evidence>
<feature type="chain" id="PRO_5046702833" evidence="5">
    <location>
        <begin position="21"/>
        <end position="769"/>
    </location>
</feature>
<dbReference type="Proteomes" id="UP001205603">
    <property type="component" value="Unassembled WGS sequence"/>
</dbReference>
<keyword evidence="8" id="KW-1185">Reference proteome</keyword>
<feature type="active site" description="Nucleophile" evidence="4">
    <location>
        <position position="58"/>
    </location>
</feature>
<reference evidence="7 8" key="1">
    <citation type="submission" date="2022-07" db="EMBL/GenBank/DDBJ databases">
        <title>Fecal culturing of patients with breast cancer.</title>
        <authorList>
            <person name="Teng N.M.Y."/>
            <person name="Kiu R."/>
            <person name="Evans R."/>
            <person name="Baker D.J."/>
            <person name="Zenner C."/>
            <person name="Robinson S.D."/>
            <person name="Hall L.J."/>
        </authorList>
    </citation>
    <scope>NUCLEOTIDE SEQUENCE [LARGE SCALE GENOMIC DNA]</scope>
    <source>
        <strain evidence="7 8">LH1063</strain>
    </source>
</reference>
<dbReference type="InterPro" id="IPR050301">
    <property type="entry name" value="NTE"/>
</dbReference>